<evidence type="ECO:0000313" key="2">
    <source>
        <dbReference type="Proteomes" id="UP000789525"/>
    </source>
</evidence>
<name>A0ACA9P9H7_9GLOM</name>
<protein>
    <submittedName>
        <fullName evidence="1">15734_t:CDS:1</fullName>
    </submittedName>
</protein>
<dbReference type="Proteomes" id="UP000789525">
    <property type="component" value="Unassembled WGS sequence"/>
</dbReference>
<feature type="non-terminal residue" evidence="1">
    <location>
        <position position="1"/>
    </location>
</feature>
<sequence length="490" mass="55873">RQVHSARLPADCLYDIFNLLKDDIKSLHSCILVNRLWCEIAIPYLWAHPFAQSTPPPASLINIFIACLSDADRHELIENGIRIPSQYRKAPTFNYASFIPNLSMERLYTTVLCWTQQRTNEINELALLVYCALCRLFFGKRSNIQSLSLDRPSKKRGSLTVPRDLGVDLCLRDVRTLSIRYTTDTFIFDALHRQSENIEDLSVTKSSDPDLQNFDDSNYLSSLIFSQHNLRKFSLSCYDAVNGFSSNIFLPLASQADTLVSLKLRGVPFPSDNSIFALTTCTSIEELEIQRCTDGSGCSLEPIFLAELPNLRKIRVVDSSILWGHFVATVIQKNPKNLEEVFYQPWEDEEHNILSTSIIKSISRWSPKLKTLGIAIGADEVPYLTQILSTPGCRIERLSLFSMGKPEGDLEKLWPDLGKHVPAALKHLNIWIFIGAKPMHFFLQNTKAQLESLYIDGWVEDFLYSPYSDVLGEYLQERFLDMADFFHPET</sequence>
<organism evidence="1 2">
    <name type="scientific">Acaulospora colombiana</name>
    <dbReference type="NCBI Taxonomy" id="27376"/>
    <lineage>
        <taxon>Eukaryota</taxon>
        <taxon>Fungi</taxon>
        <taxon>Fungi incertae sedis</taxon>
        <taxon>Mucoromycota</taxon>
        <taxon>Glomeromycotina</taxon>
        <taxon>Glomeromycetes</taxon>
        <taxon>Diversisporales</taxon>
        <taxon>Acaulosporaceae</taxon>
        <taxon>Acaulospora</taxon>
    </lineage>
</organism>
<gene>
    <name evidence="1" type="ORF">ACOLOM_LOCUS9854</name>
</gene>
<keyword evidence="2" id="KW-1185">Reference proteome</keyword>
<comment type="caution">
    <text evidence="1">The sequence shown here is derived from an EMBL/GenBank/DDBJ whole genome shotgun (WGS) entry which is preliminary data.</text>
</comment>
<accession>A0ACA9P9H7</accession>
<dbReference type="EMBL" id="CAJVPT010029656">
    <property type="protein sequence ID" value="CAG8691607.1"/>
    <property type="molecule type" value="Genomic_DNA"/>
</dbReference>
<proteinExistence type="predicted"/>
<evidence type="ECO:0000313" key="1">
    <source>
        <dbReference type="EMBL" id="CAG8691607.1"/>
    </source>
</evidence>
<reference evidence="1" key="1">
    <citation type="submission" date="2021-06" db="EMBL/GenBank/DDBJ databases">
        <authorList>
            <person name="Kallberg Y."/>
            <person name="Tangrot J."/>
            <person name="Rosling A."/>
        </authorList>
    </citation>
    <scope>NUCLEOTIDE SEQUENCE</scope>
    <source>
        <strain evidence="1">CL356</strain>
    </source>
</reference>